<evidence type="ECO:0000259" key="7">
    <source>
        <dbReference type="Pfam" id="PF17046"/>
    </source>
</evidence>
<dbReference type="InterPro" id="IPR052374">
    <property type="entry name" value="SERAC1"/>
</dbReference>
<dbReference type="EMBL" id="JBFXLT010000057">
    <property type="protein sequence ID" value="KAL2811467.1"/>
    <property type="molecule type" value="Genomic_DNA"/>
</dbReference>
<keyword evidence="9" id="KW-1185">Reference proteome</keyword>
<dbReference type="Pfam" id="PF17046">
    <property type="entry name" value="Ses_B"/>
    <property type="match status" value="1"/>
</dbReference>
<evidence type="ECO:0000313" key="9">
    <source>
        <dbReference type="Proteomes" id="UP001610334"/>
    </source>
</evidence>
<comment type="caution">
    <text evidence="8">The sequence shown here is derived from an EMBL/GenBank/DDBJ whole genome shotgun (WGS) entry which is preliminary data.</text>
</comment>
<dbReference type="Proteomes" id="UP001610334">
    <property type="component" value="Unassembled WGS sequence"/>
</dbReference>
<dbReference type="Gene3D" id="3.40.50.1820">
    <property type="entry name" value="alpha/beta hydrolase"/>
    <property type="match status" value="1"/>
</dbReference>
<accession>A0ABR4H9J9</accession>
<dbReference type="SUPFAM" id="SSF53474">
    <property type="entry name" value="alpha/beta-Hydrolases"/>
    <property type="match status" value="1"/>
</dbReference>
<evidence type="ECO:0000313" key="8">
    <source>
        <dbReference type="EMBL" id="KAL2811467.1"/>
    </source>
</evidence>
<sequence length="295" mass="32445">MSLTPLKNLSDAKLDIVFVHGVETTQKSWKTEDSVFWPETILPGLIPNARILAFESDDITVDNFWNTEDMIGDVAGELIGELVDMRSGDVAKRPIIFVAHCLGGLVCECALELAAKNDDSKQIADCAVGLLLLGTPHYVPDNLSEAAKYFKLAQLEEPITADLQAKSQHFLRVPQAFAQFKQATSVKLACFYEGAPTKVNDEEFKIVEPAVAQFPDGTQNTRLGYNHHGMSCFKDDKDKEFKKIFRVLKSWVESLPEPEEKGTVNNISNASFAGSTNSGLQLGQNVGSLNGFRFG</sequence>
<dbReference type="PANTHER" id="PTHR48182:SF2">
    <property type="entry name" value="PROTEIN SERAC1"/>
    <property type="match status" value="1"/>
</dbReference>
<dbReference type="InterPro" id="IPR029058">
    <property type="entry name" value="AB_hydrolase_fold"/>
</dbReference>
<dbReference type="InterPro" id="IPR031469">
    <property type="entry name" value="SesB_dom"/>
</dbReference>
<name>A0ABR4H9J9_9EURO</name>
<evidence type="ECO:0000256" key="1">
    <source>
        <dbReference type="ARBA" id="ARBA00004173"/>
    </source>
</evidence>
<gene>
    <name evidence="8" type="ORF">BJX63DRAFT_444055</name>
</gene>
<reference evidence="8 9" key="1">
    <citation type="submission" date="2024-07" db="EMBL/GenBank/DDBJ databases">
        <title>Section-level genome sequencing and comparative genomics of Aspergillus sections Usti and Cavernicolus.</title>
        <authorList>
            <consortium name="Lawrence Berkeley National Laboratory"/>
            <person name="Nybo J.L."/>
            <person name="Vesth T.C."/>
            <person name="Theobald S."/>
            <person name="Frisvad J.C."/>
            <person name="Larsen T.O."/>
            <person name="Kjaerboelling I."/>
            <person name="Rothschild-Mancinelli K."/>
            <person name="Lyhne E.K."/>
            <person name="Kogle M.E."/>
            <person name="Barry K."/>
            <person name="Clum A."/>
            <person name="Na H."/>
            <person name="Ledsgaard L."/>
            <person name="Lin J."/>
            <person name="Lipzen A."/>
            <person name="Kuo A."/>
            <person name="Riley R."/>
            <person name="Mondo S."/>
            <person name="Labutti K."/>
            <person name="Haridas S."/>
            <person name="Pangalinan J."/>
            <person name="Salamov A.A."/>
            <person name="Simmons B.A."/>
            <person name="Magnuson J.K."/>
            <person name="Chen J."/>
            <person name="Drula E."/>
            <person name="Henrissat B."/>
            <person name="Wiebenga A."/>
            <person name="Lubbers R.J."/>
            <person name="Gomes A.C."/>
            <person name="Makela M.R."/>
            <person name="Stajich J."/>
            <person name="Grigoriev I.V."/>
            <person name="Mortensen U.H."/>
            <person name="De Vries R.P."/>
            <person name="Baker S.E."/>
            <person name="Andersen M.R."/>
        </authorList>
    </citation>
    <scope>NUCLEOTIDE SEQUENCE [LARGE SCALE GENOMIC DNA]</scope>
    <source>
        <strain evidence="8 9">CBS 588.65</strain>
    </source>
</reference>
<feature type="domain" description="Fungal death-pathway protein SesB" evidence="7">
    <location>
        <begin position="265"/>
        <end position="291"/>
    </location>
</feature>
<evidence type="ECO:0000256" key="6">
    <source>
        <dbReference type="ARBA" id="ARBA00023136"/>
    </source>
</evidence>
<keyword evidence="5" id="KW-0496">Mitochondrion</keyword>
<evidence type="ECO:0000256" key="4">
    <source>
        <dbReference type="ARBA" id="ARBA00022824"/>
    </source>
</evidence>
<evidence type="ECO:0000256" key="5">
    <source>
        <dbReference type="ARBA" id="ARBA00023128"/>
    </source>
</evidence>
<evidence type="ECO:0000256" key="3">
    <source>
        <dbReference type="ARBA" id="ARBA00004370"/>
    </source>
</evidence>
<proteinExistence type="predicted"/>
<organism evidence="8 9">
    <name type="scientific">Aspergillus granulosus</name>
    <dbReference type="NCBI Taxonomy" id="176169"/>
    <lineage>
        <taxon>Eukaryota</taxon>
        <taxon>Fungi</taxon>
        <taxon>Dikarya</taxon>
        <taxon>Ascomycota</taxon>
        <taxon>Pezizomycotina</taxon>
        <taxon>Eurotiomycetes</taxon>
        <taxon>Eurotiomycetidae</taxon>
        <taxon>Eurotiales</taxon>
        <taxon>Aspergillaceae</taxon>
        <taxon>Aspergillus</taxon>
        <taxon>Aspergillus subgen. Nidulantes</taxon>
    </lineage>
</organism>
<comment type="subcellular location">
    <subcellularLocation>
        <location evidence="2">Endoplasmic reticulum</location>
    </subcellularLocation>
    <subcellularLocation>
        <location evidence="3">Membrane</location>
    </subcellularLocation>
    <subcellularLocation>
        <location evidence="1">Mitochondrion</location>
    </subcellularLocation>
</comment>
<dbReference type="PANTHER" id="PTHR48182">
    <property type="entry name" value="PROTEIN SERAC1"/>
    <property type="match status" value="1"/>
</dbReference>
<keyword evidence="4" id="KW-0256">Endoplasmic reticulum</keyword>
<keyword evidence="6" id="KW-0472">Membrane</keyword>
<protein>
    <recommendedName>
        <fullName evidence="7">Fungal death-pathway protein SesB domain-containing protein</fullName>
    </recommendedName>
</protein>
<evidence type="ECO:0000256" key="2">
    <source>
        <dbReference type="ARBA" id="ARBA00004240"/>
    </source>
</evidence>